<accession>A0A1J0W0E3</accession>
<gene>
    <name evidence="1" type="ORF">BOX37_31300</name>
</gene>
<reference evidence="1" key="1">
    <citation type="submission" date="2016-11" db="EMBL/GenBank/DDBJ databases">
        <authorList>
            <person name="Jaros S."/>
            <person name="Januszkiewicz K."/>
            <person name="Wedrychowicz H."/>
        </authorList>
    </citation>
    <scope>NUCLEOTIDE SEQUENCE [LARGE SCALE GENOMIC DNA]</scope>
    <source>
        <strain evidence="1">Y48</strain>
    </source>
</reference>
<keyword evidence="2" id="KW-1185">Reference proteome</keyword>
<dbReference type="Proteomes" id="UP000183810">
    <property type="component" value="Chromosome"/>
</dbReference>
<evidence type="ECO:0000313" key="2">
    <source>
        <dbReference type="Proteomes" id="UP000183810"/>
    </source>
</evidence>
<dbReference type="OrthoDB" id="4553153at2"/>
<dbReference type="RefSeq" id="WP_071930848.1">
    <property type="nucleotide sequence ID" value="NZ_CP018082.1"/>
</dbReference>
<dbReference type="EMBL" id="CP018082">
    <property type="protein sequence ID" value="APE37681.1"/>
    <property type="molecule type" value="Genomic_DNA"/>
</dbReference>
<organism evidence="1 2">
    <name type="scientific">Nocardia mangyaensis</name>
    <dbReference type="NCBI Taxonomy" id="2213200"/>
    <lineage>
        <taxon>Bacteria</taxon>
        <taxon>Bacillati</taxon>
        <taxon>Actinomycetota</taxon>
        <taxon>Actinomycetes</taxon>
        <taxon>Mycobacteriales</taxon>
        <taxon>Nocardiaceae</taxon>
        <taxon>Nocardia</taxon>
    </lineage>
</organism>
<proteinExistence type="predicted"/>
<dbReference type="KEGG" id="nsl:BOX37_31300"/>
<name>A0A1J0W0E3_9NOCA</name>
<sequence length="106" mass="11771">MEPTGKSTPSGRFYELQREVAAVRRGPYMLTDEIVIAPLTRRQALALSDEPDEERQLAIALGESYAAVVELFDERPLDEWTAFQQDLYAFFFGEGARELPGGSAGS</sequence>
<protein>
    <submittedName>
        <fullName evidence="1">Uncharacterized protein</fullName>
    </submittedName>
</protein>
<dbReference type="AlphaFoldDB" id="A0A1J0W0E3"/>
<evidence type="ECO:0000313" key="1">
    <source>
        <dbReference type="EMBL" id="APE37681.1"/>
    </source>
</evidence>